<dbReference type="AlphaFoldDB" id="A0A1F7YUC2"/>
<gene>
    <name evidence="1" type="ORF">A2801_03170</name>
</gene>
<dbReference type="Proteomes" id="UP000177263">
    <property type="component" value="Unassembled WGS sequence"/>
</dbReference>
<comment type="caution">
    <text evidence="1">The sequence shown here is derived from an EMBL/GenBank/DDBJ whole genome shotgun (WGS) entry which is preliminary data.</text>
</comment>
<evidence type="ECO:0000313" key="1">
    <source>
        <dbReference type="EMBL" id="OGM30085.1"/>
    </source>
</evidence>
<evidence type="ECO:0000313" key="2">
    <source>
        <dbReference type="Proteomes" id="UP000177263"/>
    </source>
</evidence>
<reference evidence="1 2" key="1">
    <citation type="journal article" date="2016" name="Nat. Commun.">
        <title>Thousands of microbial genomes shed light on interconnected biogeochemical processes in an aquifer system.</title>
        <authorList>
            <person name="Anantharaman K."/>
            <person name="Brown C.T."/>
            <person name="Hug L.A."/>
            <person name="Sharon I."/>
            <person name="Castelle C.J."/>
            <person name="Probst A.J."/>
            <person name="Thomas B.C."/>
            <person name="Singh A."/>
            <person name="Wilkins M.J."/>
            <person name="Karaoz U."/>
            <person name="Brodie E.L."/>
            <person name="Williams K.H."/>
            <person name="Hubbard S.S."/>
            <person name="Banfield J.F."/>
        </authorList>
    </citation>
    <scope>NUCLEOTIDE SEQUENCE [LARGE SCALE GENOMIC DNA]</scope>
</reference>
<name>A0A1F7YUC2_9BACT</name>
<accession>A0A1F7YUC2</accession>
<proteinExistence type="predicted"/>
<organism evidence="1 2">
    <name type="scientific">Candidatus Woesebacteria bacterium RIFCSPHIGHO2_01_FULL_41_10</name>
    <dbReference type="NCBI Taxonomy" id="1802500"/>
    <lineage>
        <taxon>Bacteria</taxon>
        <taxon>Candidatus Woeseibacteriota</taxon>
    </lineage>
</organism>
<dbReference type="EMBL" id="MGGM01000005">
    <property type="protein sequence ID" value="OGM30085.1"/>
    <property type="molecule type" value="Genomic_DNA"/>
</dbReference>
<sequence length="102" mass="11870">MIALSVLQLFLSTIIFGETIKLALYNRNLKRIYNQIESLFSVKDLHKNIEGYSPQIIKLYVSYETNISWGGILLDSDIFNKLNPTLSKKWEQIKKEFTISKV</sequence>
<protein>
    <submittedName>
        <fullName evidence="1">Uncharacterized protein</fullName>
    </submittedName>
</protein>
<dbReference type="STRING" id="1802500.A2801_03170"/>